<dbReference type="Proteomes" id="UP001152797">
    <property type="component" value="Unassembled WGS sequence"/>
</dbReference>
<reference evidence="5" key="1">
    <citation type="submission" date="2022-10" db="EMBL/GenBank/DDBJ databases">
        <authorList>
            <person name="Chen Y."/>
            <person name="Dougan E. K."/>
            <person name="Chan C."/>
            <person name="Rhodes N."/>
            <person name="Thang M."/>
        </authorList>
    </citation>
    <scope>NUCLEOTIDE SEQUENCE</scope>
</reference>
<feature type="region of interest" description="Disordered" evidence="3">
    <location>
        <begin position="1"/>
        <end position="20"/>
    </location>
</feature>
<dbReference type="GO" id="GO:0006508">
    <property type="term" value="P:proteolysis"/>
    <property type="evidence" value="ECO:0007669"/>
    <property type="project" value="InterPro"/>
</dbReference>
<keyword evidence="1" id="KW-0677">Repeat</keyword>
<gene>
    <name evidence="5" type="ORF">C1SCF055_LOCUS21084</name>
</gene>
<organism evidence="5">
    <name type="scientific">Cladocopium goreaui</name>
    <dbReference type="NCBI Taxonomy" id="2562237"/>
    <lineage>
        <taxon>Eukaryota</taxon>
        <taxon>Sar</taxon>
        <taxon>Alveolata</taxon>
        <taxon>Dinophyceae</taxon>
        <taxon>Suessiales</taxon>
        <taxon>Symbiodiniaceae</taxon>
        <taxon>Cladocopium</taxon>
    </lineage>
</organism>
<dbReference type="EMBL" id="CAMXCT020001952">
    <property type="protein sequence ID" value="CAL1147812.1"/>
    <property type="molecule type" value="Genomic_DNA"/>
</dbReference>
<comment type="caution">
    <text evidence="5">The sequence shown here is derived from an EMBL/GenBank/DDBJ whole genome shotgun (WGS) entry which is preliminary data.</text>
</comment>
<evidence type="ECO:0000256" key="1">
    <source>
        <dbReference type="ARBA" id="ARBA00022737"/>
    </source>
</evidence>
<protein>
    <recommendedName>
        <fullName evidence="4">Apple domain-containing protein</fullName>
    </recommendedName>
</protein>
<dbReference type="PROSITE" id="PS50948">
    <property type="entry name" value="PAN"/>
    <property type="match status" value="1"/>
</dbReference>
<dbReference type="InterPro" id="IPR003609">
    <property type="entry name" value="Pan_app"/>
</dbReference>
<evidence type="ECO:0000313" key="7">
    <source>
        <dbReference type="Proteomes" id="UP001152797"/>
    </source>
</evidence>
<dbReference type="AlphaFoldDB" id="A0A9P1CNU7"/>
<dbReference type="Pfam" id="PF00024">
    <property type="entry name" value="PAN_1"/>
    <property type="match status" value="1"/>
</dbReference>
<keyword evidence="2" id="KW-1015">Disulfide bond</keyword>
<sequence length="209" mass="22363">MLLSPRVGSDTEGEGGEGDRRVTQPWFSRNVALLLGCCCLMLVALLSRGRHGLRSSPRDLVELVEGCFMQGMYYADPHMMLSTDRSEFASAADCQRHCASVKGCKHFTYWPDGGCLLTDESSSLKAVAFEFSGTMVGPPSCHREGIVKALPALHLANPKAVVPGINGTECSNYPACKAAGITEGHCCPNEKQIALGCCDGFPLSQLFSA</sequence>
<dbReference type="SMART" id="SM00223">
    <property type="entry name" value="APPLE"/>
    <property type="match status" value="1"/>
</dbReference>
<evidence type="ECO:0000256" key="3">
    <source>
        <dbReference type="SAM" id="MobiDB-lite"/>
    </source>
</evidence>
<name>A0A9P1CNU7_9DINO</name>
<dbReference type="InterPro" id="IPR000177">
    <property type="entry name" value="Apple"/>
</dbReference>
<evidence type="ECO:0000313" key="5">
    <source>
        <dbReference type="EMBL" id="CAI3994437.1"/>
    </source>
</evidence>
<dbReference type="Gene3D" id="3.50.4.10">
    <property type="entry name" value="Hepatocyte Growth Factor"/>
    <property type="match status" value="1"/>
</dbReference>
<dbReference type="EMBL" id="CAMXCT030001952">
    <property type="protein sequence ID" value="CAL4781749.1"/>
    <property type="molecule type" value="Genomic_DNA"/>
</dbReference>
<proteinExistence type="predicted"/>
<accession>A0A9P1CNU7</accession>
<evidence type="ECO:0000256" key="2">
    <source>
        <dbReference type="ARBA" id="ARBA00023157"/>
    </source>
</evidence>
<feature type="domain" description="Apple" evidence="4">
    <location>
        <begin position="67"/>
        <end position="141"/>
    </location>
</feature>
<dbReference type="GO" id="GO:0005576">
    <property type="term" value="C:extracellular region"/>
    <property type="evidence" value="ECO:0007669"/>
    <property type="project" value="InterPro"/>
</dbReference>
<reference evidence="6 7" key="2">
    <citation type="submission" date="2024-05" db="EMBL/GenBank/DDBJ databases">
        <authorList>
            <person name="Chen Y."/>
            <person name="Shah S."/>
            <person name="Dougan E. K."/>
            <person name="Thang M."/>
            <person name="Chan C."/>
        </authorList>
    </citation>
    <scope>NUCLEOTIDE SEQUENCE [LARGE SCALE GENOMIC DNA]</scope>
</reference>
<evidence type="ECO:0000313" key="6">
    <source>
        <dbReference type="EMBL" id="CAL4781749.1"/>
    </source>
</evidence>
<evidence type="ECO:0000259" key="4">
    <source>
        <dbReference type="PROSITE" id="PS50948"/>
    </source>
</evidence>
<keyword evidence="7" id="KW-1185">Reference proteome</keyword>
<dbReference type="EMBL" id="CAMXCT010001952">
    <property type="protein sequence ID" value="CAI3994437.1"/>
    <property type="molecule type" value="Genomic_DNA"/>
</dbReference>